<keyword evidence="1" id="KW-1133">Transmembrane helix</keyword>
<dbReference type="EMBL" id="FTNP01000009">
    <property type="protein sequence ID" value="SIS08078.1"/>
    <property type="molecule type" value="Genomic_DNA"/>
</dbReference>
<accession>A0A1N7G6A1</accession>
<evidence type="ECO:0000313" key="4">
    <source>
        <dbReference type="Proteomes" id="UP000185687"/>
    </source>
</evidence>
<dbReference type="Proteomes" id="UP000187321">
    <property type="component" value="Plasmid unnamed3"/>
</dbReference>
<sequence length="67" mass="7325">MGLFPSFDFGNWGGSLLLITLAILVVSWLAFTFWGFAVVLIVVAVIAPLLYYTGLAIDNWLRHGGPL</sequence>
<keyword evidence="1" id="KW-0472">Membrane</keyword>
<keyword evidence="1" id="KW-0812">Transmembrane</keyword>
<gene>
    <name evidence="2" type="ORF">BB347_18490</name>
    <name evidence="3" type="ORF">SAMN05421809_3763</name>
</gene>
<organism evidence="3 4">
    <name type="scientific">Natronorubrum daqingense</name>
    <dbReference type="NCBI Taxonomy" id="588898"/>
    <lineage>
        <taxon>Archaea</taxon>
        <taxon>Methanobacteriati</taxon>
        <taxon>Methanobacteriota</taxon>
        <taxon>Stenosarchaea group</taxon>
        <taxon>Halobacteria</taxon>
        <taxon>Halobacteriales</taxon>
        <taxon>Natrialbaceae</taxon>
        <taxon>Natronorubrum</taxon>
    </lineage>
</organism>
<feature type="transmembrane region" description="Helical" evidence="1">
    <location>
        <begin position="12"/>
        <end position="31"/>
    </location>
</feature>
<dbReference type="Proteomes" id="UP000185687">
    <property type="component" value="Unassembled WGS sequence"/>
</dbReference>
<keyword evidence="2" id="KW-0614">Plasmid</keyword>
<evidence type="ECO:0000313" key="5">
    <source>
        <dbReference type="Proteomes" id="UP000187321"/>
    </source>
</evidence>
<reference evidence="3 4" key="2">
    <citation type="submission" date="2017-01" db="EMBL/GenBank/DDBJ databases">
        <authorList>
            <person name="Mah S.A."/>
            <person name="Swanson W.J."/>
            <person name="Moy G.W."/>
            <person name="Vacquier V.D."/>
        </authorList>
    </citation>
    <scope>NUCLEOTIDE SEQUENCE [LARGE SCALE GENOMIC DNA]</scope>
    <source>
        <strain evidence="3 4">CGMCC 1.8909</strain>
    </source>
</reference>
<evidence type="ECO:0000313" key="3">
    <source>
        <dbReference type="EMBL" id="SIS08078.1"/>
    </source>
</evidence>
<proteinExistence type="predicted"/>
<protein>
    <submittedName>
        <fullName evidence="3">Uncharacterized protein</fullName>
    </submittedName>
</protein>
<name>A0A1N7G6A1_9EURY</name>
<evidence type="ECO:0000256" key="1">
    <source>
        <dbReference type="SAM" id="Phobius"/>
    </source>
</evidence>
<dbReference type="EMBL" id="CP019330">
    <property type="protein sequence ID" value="APX98696.1"/>
    <property type="molecule type" value="Genomic_DNA"/>
</dbReference>
<reference evidence="2 5" key="1">
    <citation type="submission" date="2017-01" db="EMBL/GenBank/DDBJ databases">
        <title>Complete genome sequence of Haloterrigena daqingensis type strain (JX313T).</title>
        <authorList>
            <person name="Shuang W."/>
        </authorList>
    </citation>
    <scope>NUCLEOTIDE SEQUENCE [LARGE SCALE GENOMIC DNA]</scope>
    <source>
        <strain evidence="5">JX313</strain>
        <strain evidence="2">JX313T</strain>
        <plasmid evidence="5">Plasmid unnamed3</plasmid>
        <plasmid evidence="2">unnamed3</plasmid>
    </source>
</reference>
<geneLocation type="plasmid" evidence="2">
    <name>unnamed3</name>
</geneLocation>
<dbReference type="KEGG" id="hda:BB347_18490"/>
<dbReference type="RefSeq" id="WP_076584261.1">
    <property type="nucleotide sequence ID" value="NZ_CP019330.1"/>
</dbReference>
<dbReference type="GeneID" id="30957975"/>
<dbReference type="AlphaFoldDB" id="A0A1N7G6A1"/>
<keyword evidence="4" id="KW-1185">Reference proteome</keyword>
<evidence type="ECO:0000313" key="2">
    <source>
        <dbReference type="EMBL" id="APX98696.1"/>
    </source>
</evidence>
<feature type="transmembrane region" description="Helical" evidence="1">
    <location>
        <begin position="38"/>
        <end position="57"/>
    </location>
</feature>